<name>C1H106_PARBA</name>
<dbReference type="AlphaFoldDB" id="C1H106"/>
<dbReference type="VEuPathDB" id="FungiDB:PAAG_04450"/>
<dbReference type="EMBL" id="KN294002">
    <property type="protein sequence ID" value="EEH33400.2"/>
    <property type="molecule type" value="Genomic_DNA"/>
</dbReference>
<dbReference type="eggNOG" id="ENOG502RR1E">
    <property type="taxonomic scope" value="Eukaryota"/>
</dbReference>
<dbReference type="HOGENOM" id="CLU_2498449_0_0_1"/>
<sequence>MEISVLTAKSTPYMIGQLFQVELESTFTQNRLLLEQLLRQNYFQLMTRLLWQSSPSSESVVQGRGNQGRCSGEQAVVRSVQAGILF</sequence>
<dbReference type="KEGG" id="pbl:PAAG_04450"/>
<dbReference type="Proteomes" id="UP000002059">
    <property type="component" value="Partially assembled WGS sequence"/>
</dbReference>
<dbReference type="GeneID" id="9096813"/>
<accession>C1H106</accession>
<protein>
    <submittedName>
        <fullName evidence="1">Uncharacterized protein</fullName>
    </submittedName>
</protein>
<gene>
    <name evidence="1" type="ORF">PAAG_04450</name>
</gene>
<organism evidence="1 2">
    <name type="scientific">Paracoccidioides lutzii (strain ATCC MYA-826 / Pb01)</name>
    <name type="common">Paracoccidioides brasiliensis</name>
    <dbReference type="NCBI Taxonomy" id="502779"/>
    <lineage>
        <taxon>Eukaryota</taxon>
        <taxon>Fungi</taxon>
        <taxon>Dikarya</taxon>
        <taxon>Ascomycota</taxon>
        <taxon>Pezizomycotina</taxon>
        <taxon>Eurotiomycetes</taxon>
        <taxon>Eurotiomycetidae</taxon>
        <taxon>Onygenales</taxon>
        <taxon>Ajellomycetaceae</taxon>
        <taxon>Paracoccidioides</taxon>
    </lineage>
</organism>
<reference evidence="1 2" key="1">
    <citation type="journal article" date="2011" name="PLoS Genet.">
        <title>Comparative genomic analysis of human fungal pathogens causing paracoccidioidomycosis.</title>
        <authorList>
            <person name="Desjardins C.A."/>
            <person name="Champion M.D."/>
            <person name="Holder J.W."/>
            <person name="Muszewska A."/>
            <person name="Goldberg J."/>
            <person name="Bailao A.M."/>
            <person name="Brigido M.M."/>
            <person name="Ferreira M.E."/>
            <person name="Garcia A.M."/>
            <person name="Grynberg M."/>
            <person name="Gujja S."/>
            <person name="Heiman D.I."/>
            <person name="Henn M.R."/>
            <person name="Kodira C.D."/>
            <person name="Leon-Narvaez H."/>
            <person name="Longo L.V."/>
            <person name="Ma L.J."/>
            <person name="Malavazi I."/>
            <person name="Matsuo A.L."/>
            <person name="Morais F.V."/>
            <person name="Pereira M."/>
            <person name="Rodriguez-Brito S."/>
            <person name="Sakthikumar S."/>
            <person name="Salem-Izacc S.M."/>
            <person name="Sykes S.M."/>
            <person name="Teixeira M.M."/>
            <person name="Vallejo M.C."/>
            <person name="Walter M.E."/>
            <person name="Yandava C."/>
            <person name="Young S."/>
            <person name="Zeng Q."/>
            <person name="Zucker J."/>
            <person name="Felipe M.S."/>
            <person name="Goldman G.H."/>
            <person name="Haas B.J."/>
            <person name="McEwen J.G."/>
            <person name="Nino-Vega G."/>
            <person name="Puccia R."/>
            <person name="San-Blas G."/>
            <person name="Soares C.M."/>
            <person name="Birren B.W."/>
            <person name="Cuomo C.A."/>
        </authorList>
    </citation>
    <scope>NUCLEOTIDE SEQUENCE [LARGE SCALE GENOMIC DNA]</scope>
    <source>
        <strain evidence="2">ATCC MYA-826 / Pb01</strain>
    </source>
</reference>
<keyword evidence="2" id="KW-1185">Reference proteome</keyword>
<evidence type="ECO:0000313" key="2">
    <source>
        <dbReference type="Proteomes" id="UP000002059"/>
    </source>
</evidence>
<evidence type="ECO:0000313" key="1">
    <source>
        <dbReference type="EMBL" id="EEH33400.2"/>
    </source>
</evidence>
<dbReference type="RefSeq" id="XP_002793540.2">
    <property type="nucleotide sequence ID" value="XM_002793494.2"/>
</dbReference>
<proteinExistence type="predicted"/>